<evidence type="ECO:0000259" key="1">
    <source>
        <dbReference type="Pfam" id="PF13966"/>
    </source>
</evidence>
<accession>A0A9W3CW23</accession>
<evidence type="ECO:0000313" key="2">
    <source>
        <dbReference type="Proteomes" id="UP000504610"/>
    </source>
</evidence>
<dbReference type="GeneID" id="130505018"/>
<organism evidence="2 3">
    <name type="scientific">Raphanus sativus</name>
    <name type="common">Radish</name>
    <name type="synonym">Raphanus raphanistrum var. sativus</name>
    <dbReference type="NCBI Taxonomy" id="3726"/>
    <lineage>
        <taxon>Eukaryota</taxon>
        <taxon>Viridiplantae</taxon>
        <taxon>Streptophyta</taxon>
        <taxon>Embryophyta</taxon>
        <taxon>Tracheophyta</taxon>
        <taxon>Spermatophyta</taxon>
        <taxon>Magnoliopsida</taxon>
        <taxon>eudicotyledons</taxon>
        <taxon>Gunneridae</taxon>
        <taxon>Pentapetalae</taxon>
        <taxon>rosids</taxon>
        <taxon>malvids</taxon>
        <taxon>Brassicales</taxon>
        <taxon>Brassicaceae</taxon>
        <taxon>Brassiceae</taxon>
        <taxon>Raphanus</taxon>
    </lineage>
</organism>
<name>A0A9W3CW23_RAPSA</name>
<evidence type="ECO:0000313" key="3">
    <source>
        <dbReference type="RefSeq" id="XP_056855608.1"/>
    </source>
</evidence>
<dbReference type="AlphaFoldDB" id="A0A9W3CW23"/>
<dbReference type="Pfam" id="PF13966">
    <property type="entry name" value="zf-RVT"/>
    <property type="match status" value="1"/>
</dbReference>
<dbReference type="InterPro" id="IPR026960">
    <property type="entry name" value="RVT-Znf"/>
</dbReference>
<feature type="domain" description="Reverse transcriptase zinc-binding" evidence="1">
    <location>
        <begin position="76"/>
        <end position="160"/>
    </location>
</feature>
<protein>
    <submittedName>
        <fullName evidence="3">Uncharacterized protein LOC130505018</fullName>
    </submittedName>
</protein>
<dbReference type="OrthoDB" id="1938625at2759"/>
<keyword evidence="2" id="KW-1185">Reference proteome</keyword>
<gene>
    <name evidence="3" type="primary">LOC130505018</name>
</gene>
<dbReference type="RefSeq" id="XP_056855608.1">
    <property type="nucleotide sequence ID" value="XM_056999628.1"/>
</dbReference>
<dbReference type="Proteomes" id="UP000504610">
    <property type="component" value="Unplaced"/>
</dbReference>
<reference evidence="3" key="1">
    <citation type="submission" date="2025-08" db="UniProtKB">
        <authorList>
            <consortium name="RefSeq"/>
        </authorList>
    </citation>
    <scope>IDENTIFICATION</scope>
    <source>
        <tissue evidence="3">Leaf</tissue>
    </source>
</reference>
<sequence length="175" mass="20615">MGVMIDLLGDRGMVDLGIRKEATIEETVWRFRRRRRHRFEILNEVESNLDSVREKICSDSDDVSLWRGKTGYKSCFSTKETWLYLRRNSVQLKWTRGVWFSMATPRFAFIVWLAMQNRLSTMYRVVRWSQRADVKCVLCKNDVESGDHLFFKCAYSAQLWCSLVSGILGRSYSES</sequence>
<proteinExistence type="predicted"/>
<dbReference type="KEGG" id="rsz:130505018"/>